<evidence type="ECO:0000313" key="1">
    <source>
        <dbReference type="EMBL" id="MFB9757776.1"/>
    </source>
</evidence>
<keyword evidence="2" id="KW-1185">Reference proteome</keyword>
<sequence>MKRLMITLGVLACMAIGYVALKELFIYYGNRPLSAAGTLHSQTVDEKESSLQFIRTTHESLNAFLNFGKADSYTEGDWKNLKQWFQEQEPALKEFPNLLRDTKLKNDTTRAYEALKLGVDKSNIQLVIYGHRIYHDLDILVNQYSLETNIWHYTEFEKQENVKIVEGAIQSASQ</sequence>
<gene>
    <name evidence="1" type="ORF">ACFFMS_04360</name>
</gene>
<reference evidence="1 2" key="1">
    <citation type="submission" date="2024-09" db="EMBL/GenBank/DDBJ databases">
        <authorList>
            <person name="Sun Q."/>
            <person name="Mori K."/>
        </authorList>
    </citation>
    <scope>NUCLEOTIDE SEQUENCE [LARGE SCALE GENOMIC DNA]</scope>
    <source>
        <strain evidence="1 2">JCM 11201</strain>
    </source>
</reference>
<organism evidence="1 2">
    <name type="scientific">Ectobacillus funiculus</name>
    <dbReference type="NCBI Taxonomy" id="137993"/>
    <lineage>
        <taxon>Bacteria</taxon>
        <taxon>Bacillati</taxon>
        <taxon>Bacillota</taxon>
        <taxon>Bacilli</taxon>
        <taxon>Bacillales</taxon>
        <taxon>Bacillaceae</taxon>
        <taxon>Ectobacillus</taxon>
    </lineage>
</organism>
<accession>A0ABV5WC93</accession>
<dbReference type="RefSeq" id="WP_379948040.1">
    <property type="nucleotide sequence ID" value="NZ_JBHMAF010000017.1"/>
</dbReference>
<comment type="caution">
    <text evidence="1">The sequence shown here is derived from an EMBL/GenBank/DDBJ whole genome shotgun (WGS) entry which is preliminary data.</text>
</comment>
<protein>
    <submittedName>
        <fullName evidence="1">Uncharacterized protein</fullName>
    </submittedName>
</protein>
<proteinExistence type="predicted"/>
<name>A0ABV5WC93_9BACI</name>
<dbReference type="EMBL" id="JBHMAF010000017">
    <property type="protein sequence ID" value="MFB9757776.1"/>
    <property type="molecule type" value="Genomic_DNA"/>
</dbReference>
<evidence type="ECO:0000313" key="2">
    <source>
        <dbReference type="Proteomes" id="UP001589609"/>
    </source>
</evidence>
<dbReference type="Proteomes" id="UP001589609">
    <property type="component" value="Unassembled WGS sequence"/>
</dbReference>